<dbReference type="InterPro" id="IPR002937">
    <property type="entry name" value="Amino_oxidase"/>
</dbReference>
<name>A0A364VEE1_9CORY</name>
<dbReference type="PANTHER" id="PTHR43539">
    <property type="entry name" value="FLAVIN-BINDING MONOOXYGENASE-LIKE PROTEIN (AFU_ORTHOLOGUE AFUA_4G09220)"/>
    <property type="match status" value="1"/>
</dbReference>
<dbReference type="GO" id="GO:0004497">
    <property type="term" value="F:monooxygenase activity"/>
    <property type="evidence" value="ECO:0007669"/>
    <property type="project" value="TreeGrafter"/>
</dbReference>
<dbReference type="AlphaFoldDB" id="A0A364VEE1"/>
<sequence>MTTSLDNSSDSPVEETTAEQPLSIARPEPRSADQAEAALRDLAQQARREMDVLGHNHDWVPRQPDGAYNVLIIGGGQAGLGAAFALQRHRIGGVKVLEAGPESSIGCWDRYARMHTLRSPKNMKGIELDIPSLHTQRWFEAKYGPEAWAATNLVPRLDWHDYLAWYRKTTGANVDFHTWVSAVHAPTEPEGMFTVTAEQGTTEGQKTTVTYRARRIIFALGLIGGGSTFLPPAVKALPDHVRAHTEDAIDFAALKGKKIVVLGGGASGFDNASAALEAGAGEVEMHVRRSEIPRQNSLRWMEFPGMQEHFFELSDEQKWEFSLFNGGLPQPPTQAAVWRAYAQPNFHLKTNTRWASAEYVEDGSAKPVRITTQDGRVLEADYVISATGYTVDLSLRPELAEFLPDIALWSDEFAPAANGHPLGKCPYLGEGFQFQAKSGADSAAKEYIPRLFHFSTGARASHAVAGNQLSGIYAGLTRLSRRIAGDITRENWPAMFEEFKAFDYEEVGSIGEHRPGVDVPYPQGPRY</sequence>
<accession>A0A364VEE1</accession>
<dbReference type="RefSeq" id="WP_112768495.1">
    <property type="nucleotide sequence ID" value="NZ_CP063191.1"/>
</dbReference>
<proteinExistence type="predicted"/>
<dbReference type="InterPro" id="IPR036188">
    <property type="entry name" value="FAD/NAD-bd_sf"/>
</dbReference>
<dbReference type="PRINTS" id="PR00411">
    <property type="entry name" value="PNDRDTASEI"/>
</dbReference>
<dbReference type="EMBL" id="PHQP01000001">
    <property type="protein sequence ID" value="RAV35019.1"/>
    <property type="molecule type" value="Genomic_DNA"/>
</dbReference>
<evidence type="ECO:0000256" key="2">
    <source>
        <dbReference type="SAM" id="MobiDB-lite"/>
    </source>
</evidence>
<evidence type="ECO:0000313" key="4">
    <source>
        <dbReference type="EMBL" id="RAV35019.1"/>
    </source>
</evidence>
<evidence type="ECO:0000313" key="5">
    <source>
        <dbReference type="Proteomes" id="UP000251047"/>
    </source>
</evidence>
<gene>
    <name evidence="4" type="ORF">CWC39_00150</name>
</gene>
<dbReference type="Pfam" id="PF13738">
    <property type="entry name" value="Pyr_redox_3"/>
    <property type="match status" value="1"/>
</dbReference>
<protein>
    <recommendedName>
        <fullName evidence="3">Amine oxidase domain-containing protein</fullName>
    </recommendedName>
</protein>
<organism evidence="4 5">
    <name type="scientific">Corynebacterium heidelbergense</name>
    <dbReference type="NCBI Taxonomy" id="2055947"/>
    <lineage>
        <taxon>Bacteria</taxon>
        <taxon>Bacillati</taxon>
        <taxon>Actinomycetota</taxon>
        <taxon>Actinomycetes</taxon>
        <taxon>Mycobacteriales</taxon>
        <taxon>Corynebacteriaceae</taxon>
        <taxon>Corynebacterium</taxon>
    </lineage>
</organism>
<dbReference type="PRINTS" id="PR00368">
    <property type="entry name" value="FADPNR"/>
</dbReference>
<reference evidence="4 5" key="1">
    <citation type="journal article" date="2018" name="Syst. Appl. Microbiol.">
        <title>Corynebacterium heidelbergense sp. nov., isolated from the preen glands of Egyptian geese (Alopochen aegyptiacus).</title>
        <authorList>
            <person name="Braun M.S."/>
            <person name="Wang E."/>
            <person name="Zimmermann S."/>
            <person name="Wink M."/>
        </authorList>
    </citation>
    <scope>NUCLEOTIDE SEQUENCE [LARGE SCALE GENOMIC DNA]</scope>
    <source>
        <strain evidence="4 5">DSM 104638</strain>
    </source>
</reference>
<feature type="compositionally biased region" description="Polar residues" evidence="2">
    <location>
        <begin position="1"/>
        <end position="11"/>
    </location>
</feature>
<dbReference type="GO" id="GO:0050660">
    <property type="term" value="F:flavin adenine dinucleotide binding"/>
    <property type="evidence" value="ECO:0007669"/>
    <property type="project" value="TreeGrafter"/>
</dbReference>
<dbReference type="PANTHER" id="PTHR43539:SF91">
    <property type="entry name" value="FAD-DEPENDENT URATE HYDROXYLASE"/>
    <property type="match status" value="1"/>
</dbReference>
<dbReference type="Proteomes" id="UP000251047">
    <property type="component" value="Unassembled WGS sequence"/>
</dbReference>
<dbReference type="OrthoDB" id="8671611at2"/>
<feature type="region of interest" description="Disordered" evidence="2">
    <location>
        <begin position="1"/>
        <end position="33"/>
    </location>
</feature>
<dbReference type="Gene3D" id="3.50.50.60">
    <property type="entry name" value="FAD/NAD(P)-binding domain"/>
    <property type="match status" value="2"/>
</dbReference>
<keyword evidence="1" id="KW-0560">Oxidoreductase</keyword>
<dbReference type="InterPro" id="IPR050982">
    <property type="entry name" value="Auxin_biosynth/cation_transpt"/>
</dbReference>
<evidence type="ECO:0000256" key="1">
    <source>
        <dbReference type="ARBA" id="ARBA00023002"/>
    </source>
</evidence>
<dbReference type="Pfam" id="PF01593">
    <property type="entry name" value="Amino_oxidase"/>
    <property type="match status" value="1"/>
</dbReference>
<comment type="caution">
    <text evidence="4">The sequence shown here is derived from an EMBL/GenBank/DDBJ whole genome shotgun (WGS) entry which is preliminary data.</text>
</comment>
<dbReference type="SUPFAM" id="SSF51905">
    <property type="entry name" value="FAD/NAD(P)-binding domain"/>
    <property type="match status" value="1"/>
</dbReference>
<evidence type="ECO:0000259" key="3">
    <source>
        <dbReference type="Pfam" id="PF01593"/>
    </source>
</evidence>
<feature type="domain" description="Amine oxidase" evidence="3">
    <location>
        <begin position="308"/>
        <end position="399"/>
    </location>
</feature>